<evidence type="ECO:0000313" key="2">
    <source>
        <dbReference type="EMBL" id="MDB7085619.1"/>
    </source>
</evidence>
<dbReference type="AlphaFoldDB" id="A0AB35IMB8"/>
<sequence length="95" mass="10940">MNELKMLNQEELAALLNVSREQVATLREVGVIRAIKTGKCYMFSQEEIRRFQRDYAGLDVSNKVKAIEAYNLVEEQKKATAPTVTTKAPYQKRFQ</sequence>
<dbReference type="SUPFAM" id="SSF46955">
    <property type="entry name" value="Putative DNA-binding domain"/>
    <property type="match status" value="1"/>
</dbReference>
<feature type="domain" description="Helix-turn-helix" evidence="1">
    <location>
        <begin position="7"/>
        <end position="53"/>
    </location>
</feature>
<dbReference type="EMBL" id="JAQLKE010000046">
    <property type="protein sequence ID" value="MDB7085619.1"/>
    <property type="molecule type" value="Genomic_DNA"/>
</dbReference>
<accession>A0AB35IMB8</accession>
<evidence type="ECO:0000259" key="1">
    <source>
        <dbReference type="Pfam" id="PF12728"/>
    </source>
</evidence>
<dbReference type="Pfam" id="PF12728">
    <property type="entry name" value="HTH_17"/>
    <property type="match status" value="1"/>
</dbReference>
<dbReference type="InterPro" id="IPR041657">
    <property type="entry name" value="HTH_17"/>
</dbReference>
<reference evidence="2" key="1">
    <citation type="submission" date="2023-01" db="EMBL/GenBank/DDBJ databases">
        <title>Human gut microbiome strain richness.</title>
        <authorList>
            <person name="Chen-Liaw A."/>
        </authorList>
    </citation>
    <scope>NUCLEOTIDE SEQUENCE</scope>
    <source>
        <strain evidence="2">1001217st2_G6_1001217B_191108</strain>
    </source>
</reference>
<dbReference type="InterPro" id="IPR009061">
    <property type="entry name" value="DNA-bd_dom_put_sf"/>
</dbReference>
<comment type="caution">
    <text evidence="2">The sequence shown here is derived from an EMBL/GenBank/DDBJ whole genome shotgun (WGS) entry which is preliminary data.</text>
</comment>
<name>A0AB35IMB8_9FIRM</name>
<evidence type="ECO:0000313" key="3">
    <source>
        <dbReference type="Proteomes" id="UP001211987"/>
    </source>
</evidence>
<organism evidence="2 3">
    <name type="scientific">Thomasclavelia ramosa</name>
    <dbReference type="NCBI Taxonomy" id="1547"/>
    <lineage>
        <taxon>Bacteria</taxon>
        <taxon>Bacillati</taxon>
        <taxon>Bacillota</taxon>
        <taxon>Erysipelotrichia</taxon>
        <taxon>Erysipelotrichales</taxon>
        <taxon>Coprobacillaceae</taxon>
        <taxon>Thomasclavelia</taxon>
    </lineage>
</organism>
<gene>
    <name evidence="2" type="ORF">PM738_17590</name>
</gene>
<protein>
    <submittedName>
        <fullName evidence="2">Helix-turn-helix domain-containing protein</fullName>
    </submittedName>
</protein>
<proteinExistence type="predicted"/>
<dbReference type="Proteomes" id="UP001211987">
    <property type="component" value="Unassembled WGS sequence"/>
</dbReference>
<dbReference type="RefSeq" id="WP_272019284.1">
    <property type="nucleotide sequence ID" value="NZ_JAQLKE010000046.1"/>
</dbReference>